<protein>
    <submittedName>
        <fullName evidence="1">Uncharacterized protein</fullName>
    </submittedName>
</protein>
<organism evidence="1 2">
    <name type="scientific">Cedecea neteri</name>
    <dbReference type="NCBI Taxonomy" id="158822"/>
    <lineage>
        <taxon>Bacteria</taxon>
        <taxon>Pseudomonadati</taxon>
        <taxon>Pseudomonadota</taxon>
        <taxon>Gammaproteobacteria</taxon>
        <taxon>Enterobacterales</taxon>
        <taxon>Enterobacteriaceae</taxon>
        <taxon>Cedecea</taxon>
    </lineage>
</organism>
<sequence length="90" mass="9698">MANADSNTFTHAEMMKDQTIIAEDIAALLKIAAGRKGRLIHVLHICRGWMDELAERHSHAEYIAALGGRLLAGFNVLRSGLNASAAATLD</sequence>
<evidence type="ECO:0000313" key="1">
    <source>
        <dbReference type="EMBL" id="SQC94089.1"/>
    </source>
</evidence>
<dbReference type="AlphaFoldDB" id="A0A2X3L640"/>
<gene>
    <name evidence="1" type="ORF">NCTC12120_07207</name>
</gene>
<reference evidence="1 2" key="1">
    <citation type="submission" date="2018-06" db="EMBL/GenBank/DDBJ databases">
        <authorList>
            <consortium name="Pathogen Informatics"/>
            <person name="Doyle S."/>
        </authorList>
    </citation>
    <scope>NUCLEOTIDE SEQUENCE [LARGE SCALE GENOMIC DNA]</scope>
    <source>
        <strain evidence="1 2">NCTC12120</strain>
    </source>
</reference>
<dbReference type="EMBL" id="UAVU01000012">
    <property type="protein sequence ID" value="SQC94089.1"/>
    <property type="molecule type" value="Genomic_DNA"/>
</dbReference>
<evidence type="ECO:0000313" key="2">
    <source>
        <dbReference type="Proteomes" id="UP000251197"/>
    </source>
</evidence>
<name>A0A2X3L640_9ENTR</name>
<proteinExistence type="predicted"/>
<dbReference type="Proteomes" id="UP000251197">
    <property type="component" value="Unassembled WGS sequence"/>
</dbReference>
<accession>A0A2X3L640</accession>